<reference evidence="8" key="2">
    <citation type="submission" date="2015-08" db="EMBL/GenBank/DDBJ databases">
        <title>Draft genome sequence of Komagataeibacter europaeus CECT 8546 a cellulose producer strain from vinegar produced by the traditional method.</title>
        <authorList>
            <person name="Poehlein A."/>
            <person name="Valera M.J."/>
            <person name="Haack F.S."/>
            <person name="Mas A."/>
            <person name="Daniel R."/>
            <person name="Streit W.R."/>
            <person name="Mateo E."/>
        </authorList>
    </citation>
    <scope>NUCLEOTIDE SEQUENCE [LARGE SCALE GENOMIC DNA]</scope>
    <source>
        <strain evidence="8">CECT 8546</strain>
    </source>
</reference>
<dbReference type="InterPro" id="IPR036397">
    <property type="entry name" value="RNaseH_sf"/>
</dbReference>
<organism evidence="6 8">
    <name type="scientific">Komagataeibacter europaeus</name>
    <name type="common">Gluconacetobacter europaeus</name>
    <dbReference type="NCBI Taxonomy" id="33995"/>
    <lineage>
        <taxon>Bacteria</taxon>
        <taxon>Pseudomonadati</taxon>
        <taxon>Pseudomonadota</taxon>
        <taxon>Alphaproteobacteria</taxon>
        <taxon>Acetobacterales</taxon>
        <taxon>Acetobacteraceae</taxon>
        <taxon>Komagataeibacter</taxon>
    </lineage>
</organism>
<name>A0A0M0EGM2_KOMEU</name>
<keyword evidence="8" id="KW-1185">Reference proteome</keyword>
<proteinExistence type="predicted"/>
<dbReference type="EMBL" id="LHUQ01000095">
    <property type="protein sequence ID" value="KON62624.1"/>
    <property type="molecule type" value="Genomic_DNA"/>
</dbReference>
<accession>A0A0M0EGM2</accession>
<comment type="caution">
    <text evidence="6">The sequence shown here is derived from an EMBL/GenBank/DDBJ whole genome shotgun (WGS) entry which is preliminary data.</text>
</comment>
<dbReference type="STRING" id="33995.KOEU_19900"/>
<protein>
    <recommendedName>
        <fullName evidence="1">Tc1-like transposase DDE domain-containing protein</fullName>
    </recommendedName>
</protein>
<dbReference type="InterPro" id="IPR038717">
    <property type="entry name" value="Tc1-like_DDE_dom"/>
</dbReference>
<dbReference type="Pfam" id="PF13358">
    <property type="entry name" value="DDE_3"/>
    <property type="match status" value="1"/>
</dbReference>
<gene>
    <name evidence="7" type="ORF">KOEU_19900</name>
    <name evidence="6" type="ORF">KOEU_21510</name>
    <name evidence="5" type="ORF">KOEU_24540</name>
    <name evidence="4" type="ORF">KOEU_25160</name>
    <name evidence="3" type="ORF">KOEU_35390</name>
    <name evidence="2" type="ORF">KOEU_38850</name>
</gene>
<evidence type="ECO:0000313" key="2">
    <source>
        <dbReference type="EMBL" id="KON62624.1"/>
    </source>
</evidence>
<dbReference type="EMBL" id="LHUQ01000051">
    <property type="protein sequence ID" value="KON62979.1"/>
    <property type="molecule type" value="Genomic_DNA"/>
</dbReference>
<dbReference type="EMBL" id="LHUQ01000011">
    <property type="protein sequence ID" value="KON64408.1"/>
    <property type="molecule type" value="Genomic_DNA"/>
</dbReference>
<evidence type="ECO:0000313" key="5">
    <source>
        <dbReference type="EMBL" id="KON64103.1"/>
    </source>
</evidence>
<dbReference type="NCBIfam" id="NF033545">
    <property type="entry name" value="transpos_IS630"/>
    <property type="match status" value="1"/>
</dbReference>
<dbReference type="GO" id="GO:0003676">
    <property type="term" value="F:nucleic acid binding"/>
    <property type="evidence" value="ECO:0007669"/>
    <property type="project" value="InterPro"/>
</dbReference>
<dbReference type="EMBL" id="LHUQ01000017">
    <property type="protein sequence ID" value="KON63924.1"/>
    <property type="molecule type" value="Genomic_DNA"/>
</dbReference>
<dbReference type="AlphaFoldDB" id="A0A0M0EGM2"/>
<evidence type="ECO:0000313" key="3">
    <source>
        <dbReference type="EMBL" id="KON62979.1"/>
    </source>
</evidence>
<dbReference type="EMBL" id="LHUQ01000009">
    <property type="protein sequence ID" value="KON64586.1"/>
    <property type="molecule type" value="Genomic_DNA"/>
</dbReference>
<evidence type="ECO:0000313" key="8">
    <source>
        <dbReference type="Proteomes" id="UP000037566"/>
    </source>
</evidence>
<evidence type="ECO:0000313" key="7">
    <source>
        <dbReference type="EMBL" id="KON64586.1"/>
    </source>
</evidence>
<evidence type="ECO:0000313" key="4">
    <source>
        <dbReference type="EMBL" id="KON63924.1"/>
    </source>
</evidence>
<evidence type="ECO:0000259" key="1">
    <source>
        <dbReference type="Pfam" id="PF13358"/>
    </source>
</evidence>
<dbReference type="InterPro" id="IPR047655">
    <property type="entry name" value="Transpos_IS630-like"/>
</dbReference>
<sequence length="183" mass="20973">MAAIRSRHPGKDIEIWWSDEARIGQKTKLTRRWAKRGTRPRAVADLRTRSAWIFGAICPEKGAAAGLVLPVCNLHGMQLHLAEISRTVAQGAHAVLIVDQAAWHTSQKLDVPYNITILPLPPRAPELNPVENLWQFLRNTWLSNRIFRTYDDIVDIACHAWNQLVDQPWRIMSIGLRKWAHRL</sequence>
<reference evidence="6" key="1">
    <citation type="submission" date="2015-08" db="EMBL/GenBank/DDBJ databases">
        <title>Complete DNA Sequence of Pseudomonas syringae pv. actinidiae, the Causal Agent of Kiwifruit Canker Disease.</title>
        <authorList>
            <person name="Rikkerink E.H.A."/>
            <person name="Fineran P.C."/>
        </authorList>
    </citation>
    <scope>NUCLEOTIDE SEQUENCE</scope>
    <source>
        <strain evidence="6">CECT 8546</strain>
    </source>
</reference>
<dbReference type="PATRIC" id="fig|33995.3.peg.2206"/>
<dbReference type="Proteomes" id="UP000037566">
    <property type="component" value="Unassembled WGS sequence"/>
</dbReference>
<dbReference type="Gene3D" id="3.30.420.10">
    <property type="entry name" value="Ribonuclease H-like superfamily/Ribonuclease H"/>
    <property type="match status" value="1"/>
</dbReference>
<dbReference type="EMBL" id="LHUQ01000015">
    <property type="protein sequence ID" value="KON64103.1"/>
    <property type="molecule type" value="Genomic_DNA"/>
</dbReference>
<evidence type="ECO:0000313" key="6">
    <source>
        <dbReference type="EMBL" id="KON64408.1"/>
    </source>
</evidence>
<feature type="domain" description="Tc1-like transposase DDE" evidence="1">
    <location>
        <begin position="15"/>
        <end position="153"/>
    </location>
</feature>